<reference evidence="2" key="1">
    <citation type="submission" date="2021-02" db="EMBL/GenBank/DDBJ databases">
        <authorList>
            <person name="Nieuwenhuis M."/>
            <person name="Van De Peppel L.J.J."/>
        </authorList>
    </citation>
    <scope>NUCLEOTIDE SEQUENCE</scope>
    <source>
        <strain evidence="2">D49</strain>
    </source>
</reference>
<feature type="compositionally biased region" description="Basic and acidic residues" evidence="1">
    <location>
        <begin position="235"/>
        <end position="262"/>
    </location>
</feature>
<sequence length="707" mass="79792">MNAQPTAGPSALPQPPPRLSGTTPGLLDPTQPARLCRHPGSKLSFASFDPHTASSSRDVPLAGLSLNEQLYRPKRVVLETTPAGSTTWRFVPSARRDDGVPDEGTWPRIVDVCGNQYECTQEQWDFYKLDPVYECRVRAAPLVPIIIRVEEHPQVRPPSPVFGQKRRVLSESPAIGEEEAEGSGRATSPSKPRKRRPQVQVESGSDSEHDEGEVEHMIIDDQPKRPGASNGFAKQRREEHQAARKERQERMARRIDRLERQNGDPPETLTFSGAPPSSTAHAPAALPTVGKRKGTSSPQRYFEDNETRTDSDLSTVTSLFDSLRTNANGNSHDSNIHTHSSRASDSEEPPARNTTNYVPSTRDASKRTRTVSPGAARRNIAATRQAREKQKAEVRRKEQEVRRLAREAELLHELYRNNPDTQMPDAFQFQGTPDTGNGVPGGDNNKDGHGVHGYPPADETEVDTEAARLAAIAESKRKLAELEADRPLWEAAAAQRKEQELREAEELRQRAEAKRRAELEERLRREEEEAYNRAREEAARRHAEAEQRARREREKRERDSWAHGRWTVERARERYVNLAERFDKTRYSAGEAPLCAHDVPWPMLPRDFDLEDVTWQAVAEFFDAVKPTMKAVEFKKLIIKSHLRFHTDRWASRRLLDSVKDETERGCIEIGMCIVICVGAKSPSLYTVYSQQDGDTAADTHMGGRLW</sequence>
<evidence type="ECO:0000256" key="1">
    <source>
        <dbReference type="SAM" id="MobiDB-lite"/>
    </source>
</evidence>
<protein>
    <submittedName>
        <fullName evidence="2">Uncharacterized protein</fullName>
    </submittedName>
</protein>
<keyword evidence="3" id="KW-1185">Reference proteome</keyword>
<feature type="compositionally biased region" description="Basic and acidic residues" evidence="1">
    <location>
        <begin position="214"/>
        <end position="224"/>
    </location>
</feature>
<proteinExistence type="predicted"/>
<feature type="compositionally biased region" description="Low complexity" evidence="1">
    <location>
        <begin position="274"/>
        <end position="288"/>
    </location>
</feature>
<feature type="compositionally biased region" description="Basic and acidic residues" evidence="1">
    <location>
        <begin position="301"/>
        <end position="311"/>
    </location>
</feature>
<name>A0A9P7FNN5_9AGAR</name>
<organism evidence="2 3">
    <name type="scientific">Sphagnurus paluster</name>
    <dbReference type="NCBI Taxonomy" id="117069"/>
    <lineage>
        <taxon>Eukaryota</taxon>
        <taxon>Fungi</taxon>
        <taxon>Dikarya</taxon>
        <taxon>Basidiomycota</taxon>
        <taxon>Agaricomycotina</taxon>
        <taxon>Agaricomycetes</taxon>
        <taxon>Agaricomycetidae</taxon>
        <taxon>Agaricales</taxon>
        <taxon>Tricholomatineae</taxon>
        <taxon>Lyophyllaceae</taxon>
        <taxon>Sphagnurus</taxon>
    </lineage>
</organism>
<comment type="caution">
    <text evidence="2">The sequence shown here is derived from an EMBL/GenBank/DDBJ whole genome shotgun (WGS) entry which is preliminary data.</text>
</comment>
<dbReference type="EMBL" id="JABCKI010006135">
    <property type="protein sequence ID" value="KAG5635273.1"/>
    <property type="molecule type" value="Genomic_DNA"/>
</dbReference>
<feature type="region of interest" description="Disordered" evidence="1">
    <location>
        <begin position="1"/>
        <end position="34"/>
    </location>
</feature>
<gene>
    <name evidence="2" type="ORF">H0H81_011876</name>
</gene>
<accession>A0A9P7FNN5</accession>
<feature type="region of interest" description="Disordered" evidence="1">
    <location>
        <begin position="417"/>
        <end position="464"/>
    </location>
</feature>
<dbReference type="AlphaFoldDB" id="A0A9P7FNN5"/>
<reference evidence="2" key="2">
    <citation type="submission" date="2021-10" db="EMBL/GenBank/DDBJ databases">
        <title>Phylogenomics reveals ancestral predisposition of the termite-cultivated fungus Termitomyces towards a domesticated lifestyle.</title>
        <authorList>
            <person name="Auxier B."/>
            <person name="Grum-Grzhimaylo A."/>
            <person name="Cardenas M.E."/>
            <person name="Lodge J.D."/>
            <person name="Laessoe T."/>
            <person name="Pedersen O."/>
            <person name="Smith M.E."/>
            <person name="Kuyper T.W."/>
            <person name="Franco-Molano E.A."/>
            <person name="Baroni T.J."/>
            <person name="Aanen D.K."/>
        </authorList>
    </citation>
    <scope>NUCLEOTIDE SEQUENCE</scope>
    <source>
        <strain evidence="2">D49</strain>
    </source>
</reference>
<feature type="region of interest" description="Disordered" evidence="1">
    <location>
        <begin position="172"/>
        <end position="400"/>
    </location>
</feature>
<dbReference type="Proteomes" id="UP000717328">
    <property type="component" value="Unassembled WGS sequence"/>
</dbReference>
<feature type="region of interest" description="Disordered" evidence="1">
    <location>
        <begin position="521"/>
        <end position="556"/>
    </location>
</feature>
<feature type="compositionally biased region" description="Polar residues" evidence="1">
    <location>
        <begin position="312"/>
        <end position="343"/>
    </location>
</feature>
<dbReference type="OrthoDB" id="8062037at2759"/>
<evidence type="ECO:0000313" key="3">
    <source>
        <dbReference type="Proteomes" id="UP000717328"/>
    </source>
</evidence>
<evidence type="ECO:0000313" key="2">
    <source>
        <dbReference type="EMBL" id="KAG5635273.1"/>
    </source>
</evidence>
<feature type="compositionally biased region" description="Basic and acidic residues" evidence="1">
    <location>
        <begin position="385"/>
        <end position="400"/>
    </location>
</feature>